<dbReference type="SUPFAM" id="SSF81321">
    <property type="entry name" value="Family A G protein-coupled receptor-like"/>
    <property type="match status" value="2"/>
</dbReference>
<keyword evidence="8" id="KW-0297">G-protein coupled receptor</keyword>
<evidence type="ECO:0000256" key="1">
    <source>
        <dbReference type="ARBA" id="ARBA00004141"/>
    </source>
</evidence>
<evidence type="ECO:0000256" key="3">
    <source>
        <dbReference type="ARBA" id="ARBA00022606"/>
    </source>
</evidence>
<feature type="domain" description="G-protein coupled receptors family 1 profile" evidence="13">
    <location>
        <begin position="109"/>
        <end position="287"/>
    </location>
</feature>
<keyword evidence="11" id="KW-0807">Transducer</keyword>
<feature type="transmembrane region" description="Helical" evidence="12">
    <location>
        <begin position="115"/>
        <end position="140"/>
    </location>
</feature>
<keyword evidence="3" id="KW-0716">Sensory transduction</keyword>
<keyword evidence="6 12" id="KW-1133">Transmembrane helix</keyword>
<feature type="transmembrane region" description="Helical" evidence="12">
    <location>
        <begin position="63"/>
        <end position="80"/>
    </location>
</feature>
<dbReference type="Pfam" id="PF00001">
    <property type="entry name" value="7tm_1"/>
    <property type="match status" value="1"/>
</dbReference>
<evidence type="ECO:0000256" key="10">
    <source>
        <dbReference type="ARBA" id="ARBA00023170"/>
    </source>
</evidence>
<dbReference type="InterPro" id="IPR027430">
    <property type="entry name" value="Retinal_BS"/>
</dbReference>
<dbReference type="InterPro" id="IPR000276">
    <property type="entry name" value="GPCR_Rhodpsn"/>
</dbReference>
<evidence type="ECO:0000313" key="14">
    <source>
        <dbReference type="EMBL" id="MEQ2207982.1"/>
    </source>
</evidence>
<keyword evidence="10" id="KW-0675">Receptor</keyword>
<dbReference type="InterPro" id="IPR050125">
    <property type="entry name" value="GPCR_opsins"/>
</dbReference>
<evidence type="ECO:0000256" key="4">
    <source>
        <dbReference type="ARBA" id="ARBA00022692"/>
    </source>
</evidence>
<reference evidence="14 15" key="1">
    <citation type="submission" date="2021-06" db="EMBL/GenBank/DDBJ databases">
        <authorList>
            <person name="Palmer J.M."/>
        </authorList>
    </citation>
    <scope>NUCLEOTIDE SEQUENCE [LARGE SCALE GENOMIC DNA]</scope>
    <source>
        <strain evidence="14 15">XC_2019</strain>
        <tissue evidence="14">Muscle</tissue>
    </source>
</reference>
<protein>
    <recommendedName>
        <fullName evidence="13">G-protein coupled receptors family 1 profile domain-containing protein</fullName>
    </recommendedName>
</protein>
<evidence type="ECO:0000313" key="15">
    <source>
        <dbReference type="Proteomes" id="UP001434883"/>
    </source>
</evidence>
<gene>
    <name evidence="14" type="ORF">XENOCAPTIV_022319</name>
</gene>
<name>A0ABV0RKL1_9TELE</name>
<feature type="transmembrane region" description="Helical" evidence="12">
    <location>
        <begin position="20"/>
        <end position="42"/>
    </location>
</feature>
<dbReference type="PROSITE" id="PS00238">
    <property type="entry name" value="OPSIN"/>
    <property type="match status" value="1"/>
</dbReference>
<keyword evidence="15" id="KW-1185">Reference proteome</keyword>
<proteinExistence type="predicted"/>
<dbReference type="PRINTS" id="PR00237">
    <property type="entry name" value="GPCRRHODOPSN"/>
</dbReference>
<dbReference type="Gene3D" id="1.20.1070.10">
    <property type="entry name" value="Rhodopsin 7-helix transmembrane proteins"/>
    <property type="match status" value="2"/>
</dbReference>
<comment type="caution">
    <text evidence="14">The sequence shown here is derived from an EMBL/GenBank/DDBJ whole genome shotgun (WGS) entry which is preliminary data.</text>
</comment>
<sequence>MPDLFTAWLRYSLSFEGDRSIVQSIICMMCLILLQGSSAVTAPQGQRMNGEEPEEIWRCSRATRTWVAEISVFVYIFHRLTQWSVVKMGKHFNLYENISKMDPFEGPQYYIAPVWAFHLQTFFIGFVVFAGTPLNFLVLLATAKYKKLRAPLNYILVNISLAGFIFLTYSNTQVFLASLRGYYFLGYTLCASEAAVAAGTGEVERGFQCVLLQVAAQQAESASTQKAEKEVSRMIIVMVGSFVTCYAPYALTGLWFANSEEVNKDYRLVTIPAFFSKSSCVYNPLIYIYMNKQVRRTNLITFCRDIPVHVLFPKTKRLPTFT</sequence>
<dbReference type="Proteomes" id="UP001434883">
    <property type="component" value="Unassembled WGS sequence"/>
</dbReference>
<keyword evidence="5" id="KW-0681">Retinal protein</keyword>
<evidence type="ECO:0000256" key="12">
    <source>
        <dbReference type="SAM" id="Phobius"/>
    </source>
</evidence>
<evidence type="ECO:0000259" key="13">
    <source>
        <dbReference type="PROSITE" id="PS50262"/>
    </source>
</evidence>
<feature type="transmembrane region" description="Helical" evidence="12">
    <location>
        <begin position="235"/>
        <end position="257"/>
    </location>
</feature>
<feature type="transmembrane region" description="Helical" evidence="12">
    <location>
        <begin position="152"/>
        <end position="169"/>
    </location>
</feature>
<evidence type="ECO:0000256" key="2">
    <source>
        <dbReference type="ARBA" id="ARBA00022543"/>
    </source>
</evidence>
<evidence type="ECO:0000256" key="9">
    <source>
        <dbReference type="ARBA" id="ARBA00023136"/>
    </source>
</evidence>
<keyword evidence="4 12" id="KW-0812">Transmembrane</keyword>
<dbReference type="PROSITE" id="PS50262">
    <property type="entry name" value="G_PROTEIN_RECEP_F1_2"/>
    <property type="match status" value="1"/>
</dbReference>
<dbReference type="EMBL" id="JAHRIN010046978">
    <property type="protein sequence ID" value="MEQ2207982.1"/>
    <property type="molecule type" value="Genomic_DNA"/>
</dbReference>
<organism evidence="14 15">
    <name type="scientific">Xenoophorus captivus</name>
    <dbReference type="NCBI Taxonomy" id="1517983"/>
    <lineage>
        <taxon>Eukaryota</taxon>
        <taxon>Metazoa</taxon>
        <taxon>Chordata</taxon>
        <taxon>Craniata</taxon>
        <taxon>Vertebrata</taxon>
        <taxon>Euteleostomi</taxon>
        <taxon>Actinopterygii</taxon>
        <taxon>Neopterygii</taxon>
        <taxon>Teleostei</taxon>
        <taxon>Neoteleostei</taxon>
        <taxon>Acanthomorphata</taxon>
        <taxon>Ovalentaria</taxon>
        <taxon>Atherinomorphae</taxon>
        <taxon>Cyprinodontiformes</taxon>
        <taxon>Goodeidae</taxon>
        <taxon>Xenoophorus</taxon>
    </lineage>
</organism>
<evidence type="ECO:0000256" key="6">
    <source>
        <dbReference type="ARBA" id="ARBA00022989"/>
    </source>
</evidence>
<accession>A0ABV0RKL1</accession>
<dbReference type="InterPro" id="IPR017452">
    <property type="entry name" value="GPCR_Rhodpsn_7TM"/>
</dbReference>
<evidence type="ECO:0000256" key="7">
    <source>
        <dbReference type="ARBA" id="ARBA00022991"/>
    </source>
</evidence>
<keyword evidence="9 12" id="KW-0472">Membrane</keyword>
<comment type="subcellular location">
    <subcellularLocation>
        <location evidence="1">Membrane</location>
        <topology evidence="1">Multi-pass membrane protein</topology>
    </subcellularLocation>
</comment>
<evidence type="ECO:0000256" key="8">
    <source>
        <dbReference type="ARBA" id="ARBA00023040"/>
    </source>
</evidence>
<keyword evidence="7" id="KW-0157">Chromophore</keyword>
<evidence type="ECO:0000256" key="5">
    <source>
        <dbReference type="ARBA" id="ARBA00022925"/>
    </source>
</evidence>
<dbReference type="PANTHER" id="PTHR24240">
    <property type="entry name" value="OPSIN"/>
    <property type="match status" value="1"/>
</dbReference>
<evidence type="ECO:0000256" key="11">
    <source>
        <dbReference type="ARBA" id="ARBA00023224"/>
    </source>
</evidence>
<keyword evidence="2" id="KW-0600">Photoreceptor protein</keyword>